<evidence type="ECO:0000313" key="2">
    <source>
        <dbReference type="Proteomes" id="UP000187203"/>
    </source>
</evidence>
<dbReference type="Proteomes" id="UP000187203">
    <property type="component" value="Unassembled WGS sequence"/>
</dbReference>
<proteinExistence type="predicted"/>
<name>A0A1R3L4J2_9ROSI</name>
<reference evidence="2" key="1">
    <citation type="submission" date="2013-09" db="EMBL/GenBank/DDBJ databases">
        <title>Corchorus olitorius genome sequencing.</title>
        <authorList>
            <person name="Alam M."/>
            <person name="Haque M.S."/>
            <person name="Islam M.S."/>
            <person name="Emdad E.M."/>
            <person name="Islam M.M."/>
            <person name="Ahmed B."/>
            <person name="Halim A."/>
            <person name="Hossen Q.M.M."/>
            <person name="Hossain M.Z."/>
            <person name="Ahmed R."/>
            <person name="Khan M.M."/>
            <person name="Islam R."/>
            <person name="Rashid M.M."/>
            <person name="Khan S.A."/>
            <person name="Rahman M.S."/>
            <person name="Alam M."/>
            <person name="Yahiya A.S."/>
            <person name="Khan M.S."/>
            <person name="Azam M.S."/>
            <person name="Haque T."/>
            <person name="Lashkar M.Z.H."/>
            <person name="Akhand A.I."/>
            <person name="Morshed G."/>
            <person name="Roy S."/>
            <person name="Uddin K.S."/>
            <person name="Rabeya T."/>
            <person name="Hossain A.S."/>
            <person name="Chowdhury A."/>
            <person name="Snigdha A.R."/>
            <person name="Mortoza M.S."/>
            <person name="Matin S.A."/>
            <person name="Hoque S.M.E."/>
            <person name="Islam M.K."/>
            <person name="Roy D.K."/>
            <person name="Haider R."/>
            <person name="Moosa M.M."/>
            <person name="Elias S.M."/>
            <person name="Hasan A.M."/>
            <person name="Jahan S."/>
            <person name="Shafiuddin M."/>
            <person name="Mahmood N."/>
            <person name="Shommy N.S."/>
        </authorList>
    </citation>
    <scope>NUCLEOTIDE SEQUENCE [LARGE SCALE GENOMIC DNA]</scope>
    <source>
        <strain evidence="2">cv. O-4</strain>
    </source>
</reference>
<sequence length="103" mass="11459">MNGLQPLSPDLADEANHGDGFIGTYKAWKDNNIGGIFLLHFVAYMLEQSSWEFNAREWITDSHPKLEDCRACFIAVAIGEHDCAQSSASSLKDASFYMPFAIL</sequence>
<evidence type="ECO:0000313" key="1">
    <source>
        <dbReference type="EMBL" id="OMP14229.1"/>
    </source>
</evidence>
<accession>A0A1R3L4J2</accession>
<comment type="caution">
    <text evidence="1">The sequence shown here is derived from an EMBL/GenBank/DDBJ whole genome shotgun (WGS) entry which is preliminary data.</text>
</comment>
<protein>
    <submittedName>
        <fullName evidence="1">Uncharacterized protein</fullName>
    </submittedName>
</protein>
<keyword evidence="2" id="KW-1185">Reference proteome</keyword>
<dbReference type="EMBL" id="AWUE01001032">
    <property type="protein sequence ID" value="OMP14229.1"/>
    <property type="molecule type" value="Genomic_DNA"/>
</dbReference>
<gene>
    <name evidence="1" type="ORF">COLO4_00154</name>
</gene>
<organism evidence="1 2">
    <name type="scientific">Corchorus olitorius</name>
    <dbReference type="NCBI Taxonomy" id="93759"/>
    <lineage>
        <taxon>Eukaryota</taxon>
        <taxon>Viridiplantae</taxon>
        <taxon>Streptophyta</taxon>
        <taxon>Embryophyta</taxon>
        <taxon>Tracheophyta</taxon>
        <taxon>Spermatophyta</taxon>
        <taxon>Magnoliopsida</taxon>
        <taxon>eudicotyledons</taxon>
        <taxon>Gunneridae</taxon>
        <taxon>Pentapetalae</taxon>
        <taxon>rosids</taxon>
        <taxon>malvids</taxon>
        <taxon>Malvales</taxon>
        <taxon>Malvaceae</taxon>
        <taxon>Grewioideae</taxon>
        <taxon>Apeibeae</taxon>
        <taxon>Corchorus</taxon>
    </lineage>
</organism>
<dbReference type="AlphaFoldDB" id="A0A1R3L4J2"/>